<comment type="caution">
    <text evidence="1">The sequence shown here is derived from an EMBL/GenBank/DDBJ whole genome shotgun (WGS) entry which is preliminary data.</text>
</comment>
<gene>
    <name evidence="1" type="ORF">GCM10017764_23270</name>
</gene>
<name>A0ABQ3HW21_9SPHI</name>
<evidence type="ECO:0008006" key="3">
    <source>
        <dbReference type="Google" id="ProtNLM"/>
    </source>
</evidence>
<evidence type="ECO:0000313" key="2">
    <source>
        <dbReference type="Proteomes" id="UP000620550"/>
    </source>
</evidence>
<protein>
    <recommendedName>
        <fullName evidence="3">Outer membrane protein beta-barrel domain-containing protein</fullName>
    </recommendedName>
</protein>
<organism evidence="1 2">
    <name type="scientific">Sphingobacterium griseoflavum</name>
    <dbReference type="NCBI Taxonomy" id="1474952"/>
    <lineage>
        <taxon>Bacteria</taxon>
        <taxon>Pseudomonadati</taxon>
        <taxon>Bacteroidota</taxon>
        <taxon>Sphingobacteriia</taxon>
        <taxon>Sphingobacteriales</taxon>
        <taxon>Sphingobacteriaceae</taxon>
        <taxon>Sphingobacterium</taxon>
    </lineage>
</organism>
<evidence type="ECO:0000313" key="1">
    <source>
        <dbReference type="EMBL" id="GHE39388.1"/>
    </source>
</evidence>
<dbReference type="RefSeq" id="WP_189626846.1">
    <property type="nucleotide sequence ID" value="NZ_BNAF01000008.1"/>
</dbReference>
<dbReference type="EMBL" id="BNAF01000008">
    <property type="protein sequence ID" value="GHE39388.1"/>
    <property type="molecule type" value="Genomic_DNA"/>
</dbReference>
<accession>A0ABQ3HW21</accession>
<dbReference type="Proteomes" id="UP000620550">
    <property type="component" value="Unassembled WGS sequence"/>
</dbReference>
<sequence length="256" mass="28959">MSHIYMAILGLFVLPHLLFAQEDISTSRADSYFKFDLSVGPNIDFPPSRQPEHAGLLSSRPKTAPSFQFKASYLFSSKLGAYTSLRLDFYDEKQTQLYDAGVISDLLEGIFAETFRPISSVKPSVDAGLMYRIEGRRWSMYPSIGIGHATYAAKRQSSRSHTNDDRQSVRVTYQQDASFVIATAGLSANYFISPKSFFTVHTKYQQPLQPATASIIKEIDNVQVEEQRYSRRQVARNVYIGLGYGFLLGNKQKYTR</sequence>
<reference evidence="2" key="1">
    <citation type="journal article" date="2019" name="Int. J. Syst. Evol. Microbiol.">
        <title>The Global Catalogue of Microorganisms (GCM) 10K type strain sequencing project: providing services to taxonomists for standard genome sequencing and annotation.</title>
        <authorList>
            <consortium name="The Broad Institute Genomics Platform"/>
            <consortium name="The Broad Institute Genome Sequencing Center for Infectious Disease"/>
            <person name="Wu L."/>
            <person name="Ma J."/>
        </authorList>
    </citation>
    <scope>NUCLEOTIDE SEQUENCE [LARGE SCALE GENOMIC DNA]</scope>
    <source>
        <strain evidence="2">CGMCC 1.12966</strain>
    </source>
</reference>
<keyword evidence="2" id="KW-1185">Reference proteome</keyword>
<proteinExistence type="predicted"/>